<dbReference type="Gene3D" id="3.40.50.720">
    <property type="entry name" value="NAD(P)-binding Rossmann-like Domain"/>
    <property type="match status" value="1"/>
</dbReference>
<keyword evidence="3" id="KW-0169">Cobalamin biosynthesis</keyword>
<dbReference type="InterPro" id="IPR019478">
    <property type="entry name" value="Sirohaem_synthase_dimer_dom"/>
</dbReference>
<dbReference type="InterPro" id="IPR035996">
    <property type="entry name" value="4pyrrol_Methylase_sf"/>
</dbReference>
<evidence type="ECO:0000256" key="1">
    <source>
        <dbReference type="ARBA" id="ARBA00005010"/>
    </source>
</evidence>
<keyword evidence="11" id="KW-0511">Multifunctional enzyme</keyword>
<dbReference type="Pfam" id="PF00590">
    <property type="entry name" value="TP_methylase"/>
    <property type="match status" value="1"/>
</dbReference>
<dbReference type="PIRSF" id="PIRSF036426">
    <property type="entry name" value="Sirohaem_synth"/>
    <property type="match status" value="1"/>
</dbReference>
<evidence type="ECO:0000256" key="9">
    <source>
        <dbReference type="ARBA" id="ARBA00023239"/>
    </source>
</evidence>
<dbReference type="InterPro" id="IPR014776">
    <property type="entry name" value="4pyrrole_Mease_sub2"/>
</dbReference>
<dbReference type="EMBL" id="NHSD01000298">
    <property type="protein sequence ID" value="MBK5928288.1"/>
    <property type="molecule type" value="Genomic_DNA"/>
</dbReference>
<dbReference type="GO" id="GO:0009236">
    <property type="term" value="P:cobalamin biosynthetic process"/>
    <property type="evidence" value="ECO:0007669"/>
    <property type="project" value="UniProtKB-KW"/>
</dbReference>
<dbReference type="Gene3D" id="3.30.160.110">
    <property type="entry name" value="Siroheme synthase, domain 2"/>
    <property type="match status" value="1"/>
</dbReference>
<evidence type="ECO:0000256" key="4">
    <source>
        <dbReference type="ARBA" id="ARBA00022603"/>
    </source>
</evidence>
<dbReference type="CDD" id="cd11642">
    <property type="entry name" value="SUMT"/>
    <property type="match status" value="1"/>
</dbReference>
<feature type="domain" description="Sirohaem synthase dimerisation" evidence="17">
    <location>
        <begin position="150"/>
        <end position="206"/>
    </location>
</feature>
<dbReference type="SUPFAM" id="SSF51735">
    <property type="entry name" value="NAD(P)-binding Rossmann-fold domains"/>
    <property type="match status" value="1"/>
</dbReference>
<evidence type="ECO:0000256" key="3">
    <source>
        <dbReference type="ARBA" id="ARBA00022573"/>
    </source>
</evidence>
<evidence type="ECO:0000256" key="11">
    <source>
        <dbReference type="ARBA" id="ARBA00023268"/>
    </source>
</evidence>
<evidence type="ECO:0000256" key="15">
    <source>
        <dbReference type="RuleBase" id="RU003960"/>
    </source>
</evidence>
<comment type="caution">
    <text evidence="18">The sequence shown here is derived from an EMBL/GenBank/DDBJ whole genome shotgun (WGS) entry which is preliminary data.</text>
</comment>
<gene>
    <name evidence="18" type="ORF">CCR87_13255</name>
</gene>
<dbReference type="PROSITE" id="PS00840">
    <property type="entry name" value="SUMT_2"/>
    <property type="match status" value="1"/>
</dbReference>
<dbReference type="PROSITE" id="PS00839">
    <property type="entry name" value="SUMT_1"/>
    <property type="match status" value="1"/>
</dbReference>
<feature type="active site" description="Proton donor" evidence="14">
    <location>
        <position position="271"/>
    </location>
</feature>
<dbReference type="GO" id="GO:0019354">
    <property type="term" value="P:siroheme biosynthetic process"/>
    <property type="evidence" value="ECO:0007669"/>
    <property type="project" value="InterPro"/>
</dbReference>
<dbReference type="InterPro" id="IPR012409">
    <property type="entry name" value="Sirohaem_synth"/>
</dbReference>
<dbReference type="FunFam" id="3.40.1010.10:FF:000001">
    <property type="entry name" value="Siroheme synthase"/>
    <property type="match status" value="1"/>
</dbReference>
<evidence type="ECO:0000259" key="16">
    <source>
        <dbReference type="Pfam" id="PF00590"/>
    </source>
</evidence>
<dbReference type="GO" id="GO:0051287">
    <property type="term" value="F:NAD binding"/>
    <property type="evidence" value="ECO:0007669"/>
    <property type="project" value="InterPro"/>
</dbReference>
<name>A0A934WK83_9RHOB</name>
<dbReference type="AlphaFoldDB" id="A0A934WK83"/>
<comment type="catalytic activity">
    <reaction evidence="13">
        <text>precorrin-2 + NAD(+) = sirohydrochlorin + NADH + 2 H(+)</text>
        <dbReference type="Rhea" id="RHEA:15613"/>
        <dbReference type="ChEBI" id="CHEBI:15378"/>
        <dbReference type="ChEBI" id="CHEBI:57540"/>
        <dbReference type="ChEBI" id="CHEBI:57945"/>
        <dbReference type="ChEBI" id="CHEBI:58351"/>
        <dbReference type="ChEBI" id="CHEBI:58827"/>
        <dbReference type="EC" id="1.3.1.76"/>
    </reaction>
</comment>
<evidence type="ECO:0000256" key="8">
    <source>
        <dbReference type="ARBA" id="ARBA00023027"/>
    </source>
</evidence>
<comment type="similarity">
    <text evidence="2 15">Belongs to the precorrin methyltransferase family.</text>
</comment>
<dbReference type="NCBIfam" id="TIGR01470">
    <property type="entry name" value="cysG_Nterm"/>
    <property type="match status" value="1"/>
</dbReference>
<organism evidence="18 19">
    <name type="scientific">Rhodobaculum claviforme</name>
    <dbReference type="NCBI Taxonomy" id="1549854"/>
    <lineage>
        <taxon>Bacteria</taxon>
        <taxon>Pseudomonadati</taxon>
        <taxon>Pseudomonadota</taxon>
        <taxon>Alphaproteobacteria</taxon>
        <taxon>Rhodobacterales</taxon>
        <taxon>Paracoccaceae</taxon>
        <taxon>Rhodobaculum</taxon>
    </lineage>
</organism>
<evidence type="ECO:0000256" key="12">
    <source>
        <dbReference type="ARBA" id="ARBA00025705"/>
    </source>
</evidence>
<dbReference type="InterPro" id="IPR006366">
    <property type="entry name" value="CobA/CysG_C"/>
</dbReference>
<dbReference type="Gene3D" id="3.40.1010.10">
    <property type="entry name" value="Cobalt-precorrin-4 Transmethylase, Domain 1"/>
    <property type="match status" value="1"/>
</dbReference>
<sequence length="464" mass="48945">MRHLPLFRDLKGSRVVVSGGGEIARSKLRTLLRTEARVIVFAADPHPEVEADATAGRLVLVRRPLGEGDAICAALVYGANGDTAEDARVAGIGRRAGALVNIVDDLEGSDFISPAIVDRDPVVVAIGTEGAAPVLARRIKADIEAMLPQALGPLARLAAGFRHAVEALPFGRPRRDFWTRYFDREGRMALDTGGEGAVRDRLQSLLDEHIAGRVPAGRVSLVGAGPGDPELLTLRARNRLHDADVIVHDQLVPRPILDLGRREALFIAVGKRAGGPSWRQADIDALLVDHARSGALVVRLKSGDAGVFGRLDEELDALDAAGVAWEIVPGVTSAMAAAAEIGRSMTRRDRNSAVTLATAQDAAGMAEHDWRALARPGAVTAIYMGVRAARFVQGRLMLHGADPTTPVSAVENAGRPERRTVATTLADLPQALVAEGIGGPAILFLGLAPRRQAAPAALPAAMEA</sequence>
<keyword evidence="4 15" id="KW-0489">Methyltransferase</keyword>
<dbReference type="Gene3D" id="3.30.950.10">
    <property type="entry name" value="Methyltransferase, Cobalt-precorrin-4 Transmethylase, Domain 2"/>
    <property type="match status" value="1"/>
</dbReference>
<evidence type="ECO:0000256" key="14">
    <source>
        <dbReference type="PIRSR" id="PIRSR036426-1"/>
    </source>
</evidence>
<dbReference type="GO" id="GO:0004851">
    <property type="term" value="F:uroporphyrin-III C-methyltransferase activity"/>
    <property type="evidence" value="ECO:0007669"/>
    <property type="project" value="InterPro"/>
</dbReference>
<keyword evidence="19" id="KW-1185">Reference proteome</keyword>
<feature type="active site" description="Proton acceptor" evidence="14">
    <location>
        <position position="249"/>
    </location>
</feature>
<evidence type="ECO:0000313" key="19">
    <source>
        <dbReference type="Proteomes" id="UP000706333"/>
    </source>
</evidence>
<dbReference type="InterPro" id="IPR036291">
    <property type="entry name" value="NAD(P)-bd_dom_sf"/>
</dbReference>
<dbReference type="NCBIfam" id="TIGR01469">
    <property type="entry name" value="cobA_cysG_Cterm"/>
    <property type="match status" value="1"/>
</dbReference>
<evidence type="ECO:0000256" key="6">
    <source>
        <dbReference type="ARBA" id="ARBA00022691"/>
    </source>
</evidence>
<evidence type="ECO:0000256" key="7">
    <source>
        <dbReference type="ARBA" id="ARBA00023002"/>
    </source>
</evidence>
<evidence type="ECO:0000256" key="13">
    <source>
        <dbReference type="ARBA" id="ARBA00047561"/>
    </source>
</evidence>
<keyword evidence="6" id="KW-0949">S-adenosyl-L-methionine</keyword>
<dbReference type="InterPro" id="IPR014777">
    <property type="entry name" value="4pyrrole_Mease_sub1"/>
</dbReference>
<dbReference type="InterPro" id="IPR050161">
    <property type="entry name" value="Siro_Cobalamin_biosynth"/>
</dbReference>
<accession>A0A934WK83</accession>
<evidence type="ECO:0000259" key="17">
    <source>
        <dbReference type="Pfam" id="PF10414"/>
    </source>
</evidence>
<evidence type="ECO:0000256" key="10">
    <source>
        <dbReference type="ARBA" id="ARBA00023244"/>
    </source>
</evidence>
<dbReference type="SUPFAM" id="SSF75615">
    <property type="entry name" value="Siroheme synthase middle domains-like"/>
    <property type="match status" value="1"/>
</dbReference>
<dbReference type="GO" id="GO:0043115">
    <property type="term" value="F:precorrin-2 dehydrogenase activity"/>
    <property type="evidence" value="ECO:0007669"/>
    <property type="project" value="UniProtKB-EC"/>
</dbReference>
<dbReference type="InterPro" id="IPR000878">
    <property type="entry name" value="4pyrrol_Mease"/>
</dbReference>
<dbReference type="InterPro" id="IPR006367">
    <property type="entry name" value="Sirohaem_synthase_N"/>
</dbReference>
<dbReference type="GO" id="GO:0032259">
    <property type="term" value="P:methylation"/>
    <property type="evidence" value="ECO:0007669"/>
    <property type="project" value="UniProtKB-KW"/>
</dbReference>
<keyword evidence="7" id="KW-0560">Oxidoreductase</keyword>
<dbReference type="PANTHER" id="PTHR45790">
    <property type="entry name" value="SIROHEME SYNTHASE-RELATED"/>
    <property type="match status" value="1"/>
</dbReference>
<dbReference type="RefSeq" id="WP_201158043.1">
    <property type="nucleotide sequence ID" value="NZ_NHSD01000298.1"/>
</dbReference>
<reference evidence="18" key="1">
    <citation type="submission" date="2017-05" db="EMBL/GenBank/DDBJ databases">
        <authorList>
            <person name="Imhoff J.F."/>
            <person name="Rahn T."/>
            <person name="Kuenzel S."/>
            <person name="Neulinger S.C."/>
        </authorList>
    </citation>
    <scope>NUCLEOTIDE SEQUENCE</scope>
    <source>
        <strain evidence="18">LMG 28126</strain>
    </source>
</reference>
<keyword evidence="9" id="KW-0456">Lyase</keyword>
<dbReference type="Pfam" id="PF13241">
    <property type="entry name" value="NAD_binding_7"/>
    <property type="match status" value="1"/>
</dbReference>
<dbReference type="InterPro" id="IPR037115">
    <property type="entry name" value="Sirohaem_synt_dimer_dom_sf"/>
</dbReference>
<dbReference type="NCBIfam" id="NF004790">
    <property type="entry name" value="PRK06136.1"/>
    <property type="match status" value="1"/>
</dbReference>
<keyword evidence="10" id="KW-0627">Porphyrin biosynthesis</keyword>
<dbReference type="SUPFAM" id="SSF53790">
    <property type="entry name" value="Tetrapyrrole methylase"/>
    <property type="match status" value="1"/>
</dbReference>
<evidence type="ECO:0000313" key="18">
    <source>
        <dbReference type="EMBL" id="MBK5928288.1"/>
    </source>
</evidence>
<keyword evidence="8" id="KW-0520">NAD</keyword>
<dbReference type="NCBIfam" id="NF007922">
    <property type="entry name" value="PRK10637.1"/>
    <property type="match status" value="1"/>
</dbReference>
<feature type="domain" description="Tetrapyrrole methylase" evidence="16">
    <location>
        <begin position="219"/>
        <end position="428"/>
    </location>
</feature>
<reference evidence="18" key="2">
    <citation type="journal article" date="2020" name="Microorganisms">
        <title>Osmotic Adaptation and Compatible Solute Biosynthesis of Phototrophic Bacteria as Revealed from Genome Analyses.</title>
        <authorList>
            <person name="Imhoff J.F."/>
            <person name="Rahn T."/>
            <person name="Kunzel S."/>
            <person name="Keller A."/>
            <person name="Neulinger S.C."/>
        </authorList>
    </citation>
    <scope>NUCLEOTIDE SEQUENCE</scope>
    <source>
        <strain evidence="18">LMG 28126</strain>
    </source>
</reference>
<comment type="pathway">
    <text evidence="1">Porphyrin-containing compound metabolism; siroheme biosynthesis; sirohydrochlorin from precorrin-2: step 1/1.</text>
</comment>
<dbReference type="Proteomes" id="UP000706333">
    <property type="component" value="Unassembled WGS sequence"/>
</dbReference>
<evidence type="ECO:0000256" key="2">
    <source>
        <dbReference type="ARBA" id="ARBA00005879"/>
    </source>
</evidence>
<dbReference type="GO" id="GO:0051266">
    <property type="term" value="F:sirohydrochlorin ferrochelatase activity"/>
    <property type="evidence" value="ECO:0007669"/>
    <property type="project" value="InterPro"/>
</dbReference>
<dbReference type="Gene3D" id="1.10.8.210">
    <property type="entry name" value="Sirohaem synthase, dimerisation domain"/>
    <property type="match status" value="1"/>
</dbReference>
<keyword evidence="5 15" id="KW-0808">Transferase</keyword>
<dbReference type="Pfam" id="PF10414">
    <property type="entry name" value="CysG_dimeriser"/>
    <property type="match status" value="1"/>
</dbReference>
<proteinExistence type="inferred from homology"/>
<protein>
    <submittedName>
        <fullName evidence="18">Uroporphyrinogen-III C-methyltransferase</fullName>
    </submittedName>
</protein>
<dbReference type="InterPro" id="IPR003043">
    <property type="entry name" value="Uropor_MeTrfase_CS"/>
</dbReference>
<evidence type="ECO:0000256" key="5">
    <source>
        <dbReference type="ARBA" id="ARBA00022679"/>
    </source>
</evidence>
<dbReference type="PANTHER" id="PTHR45790:SF3">
    <property type="entry name" value="S-ADENOSYL-L-METHIONINE-DEPENDENT UROPORPHYRINOGEN III METHYLTRANSFERASE, CHLOROPLASTIC"/>
    <property type="match status" value="1"/>
</dbReference>
<comment type="pathway">
    <text evidence="12">Porphyrin-containing compound metabolism; siroheme biosynthesis; precorrin-2 from uroporphyrinogen III: step 1/1.</text>
</comment>